<dbReference type="Proteomes" id="UP001245285">
    <property type="component" value="Unassembled WGS sequence"/>
</dbReference>
<name>A0ABU3CNX3_9FLAO</name>
<gene>
    <name evidence="1" type="ORF">RM545_14660</name>
</gene>
<evidence type="ECO:0000313" key="1">
    <source>
        <dbReference type="EMBL" id="MDT0647937.1"/>
    </source>
</evidence>
<dbReference type="EMBL" id="JAVRHO010000024">
    <property type="protein sequence ID" value="MDT0647937.1"/>
    <property type="molecule type" value="Genomic_DNA"/>
</dbReference>
<organism evidence="1 2">
    <name type="scientific">Autumnicola lenta</name>
    <dbReference type="NCBI Taxonomy" id="3075593"/>
    <lineage>
        <taxon>Bacteria</taxon>
        <taxon>Pseudomonadati</taxon>
        <taxon>Bacteroidota</taxon>
        <taxon>Flavobacteriia</taxon>
        <taxon>Flavobacteriales</taxon>
        <taxon>Flavobacteriaceae</taxon>
        <taxon>Autumnicola</taxon>
    </lineage>
</organism>
<comment type="caution">
    <text evidence="1">The sequence shown here is derived from an EMBL/GenBank/DDBJ whole genome shotgun (WGS) entry which is preliminary data.</text>
</comment>
<accession>A0ABU3CNX3</accession>
<protein>
    <submittedName>
        <fullName evidence="1">Uncharacterized protein</fullName>
    </submittedName>
</protein>
<keyword evidence="2" id="KW-1185">Reference proteome</keyword>
<dbReference type="RefSeq" id="WP_311496037.1">
    <property type="nucleotide sequence ID" value="NZ_JAVRHO010000024.1"/>
</dbReference>
<evidence type="ECO:0000313" key="2">
    <source>
        <dbReference type="Proteomes" id="UP001245285"/>
    </source>
</evidence>
<sequence length="87" mass="10206">MSALIQEINYIQTTEEEYNQIASVKILVDEVYAKGIFFQLPLKTLELIRRFNTLFNSVVKEEEQNPSLVNQLVINSQYLEQQLIQEL</sequence>
<reference evidence="1 2" key="1">
    <citation type="submission" date="2023-09" db="EMBL/GenBank/DDBJ databases">
        <authorList>
            <person name="Rey-Velasco X."/>
        </authorList>
    </citation>
    <scope>NUCLEOTIDE SEQUENCE [LARGE SCALE GENOMIC DNA]</scope>
    <source>
        <strain evidence="1 2">F260</strain>
    </source>
</reference>
<proteinExistence type="predicted"/>